<dbReference type="PANTHER" id="PTHR42884">
    <property type="entry name" value="PROPROTEIN CONVERTASE SUBTILISIN/KEXIN-RELATED"/>
    <property type="match status" value="1"/>
</dbReference>
<dbReference type="GO" id="GO:0016485">
    <property type="term" value="P:protein processing"/>
    <property type="evidence" value="ECO:0007669"/>
    <property type="project" value="TreeGrafter"/>
</dbReference>
<protein>
    <submittedName>
        <fullName evidence="6">Subtilase family protein</fullName>
    </submittedName>
</protein>
<evidence type="ECO:0000313" key="6">
    <source>
        <dbReference type="EMBL" id="AXJ02146.1"/>
    </source>
</evidence>
<keyword evidence="1" id="KW-0645">Protease</keyword>
<organism evidence="6 7">
    <name type="scientific">Cyclonatronum proteinivorum</name>
    <dbReference type="NCBI Taxonomy" id="1457365"/>
    <lineage>
        <taxon>Bacteria</taxon>
        <taxon>Pseudomonadati</taxon>
        <taxon>Balneolota</taxon>
        <taxon>Balneolia</taxon>
        <taxon>Balneolales</taxon>
        <taxon>Cyclonatronaceae</taxon>
        <taxon>Cyclonatronum</taxon>
    </lineage>
</organism>
<evidence type="ECO:0000313" key="7">
    <source>
        <dbReference type="Proteomes" id="UP000254808"/>
    </source>
</evidence>
<dbReference type="InterPro" id="IPR022398">
    <property type="entry name" value="Peptidase_S8_His-AS"/>
</dbReference>
<dbReference type="Gene3D" id="3.40.50.200">
    <property type="entry name" value="Peptidase S8/S53 domain"/>
    <property type="match status" value="1"/>
</dbReference>
<name>A0A345UNU4_9BACT</name>
<dbReference type="GO" id="GO:0004252">
    <property type="term" value="F:serine-type endopeptidase activity"/>
    <property type="evidence" value="ECO:0007669"/>
    <property type="project" value="InterPro"/>
</dbReference>
<gene>
    <name evidence="6" type="ORF">CYPRO_2908</name>
</gene>
<dbReference type="OrthoDB" id="1489355at2"/>
<evidence type="ECO:0000256" key="3">
    <source>
        <dbReference type="ARBA" id="ARBA00022825"/>
    </source>
</evidence>
<feature type="domain" description="Peptidase S8/S53" evidence="5">
    <location>
        <begin position="168"/>
        <end position="241"/>
    </location>
</feature>
<reference evidence="6 7" key="1">
    <citation type="submission" date="2018-03" db="EMBL/GenBank/DDBJ databases">
        <title>Phenotypic and genomic properties of Cyclonatronum proteinivorum gen. nov., sp. nov., a haloalkaliphilic bacteroidete from soda lakes possessing Na+-translocating rhodopsin.</title>
        <authorList>
            <person name="Toshchakov S.V."/>
            <person name="Korzhenkov A."/>
            <person name="Samarov N.I."/>
            <person name="Kublanov I.V."/>
            <person name="Muntyan M.S."/>
            <person name="Sorokin D.Y."/>
        </authorList>
    </citation>
    <scope>NUCLEOTIDE SEQUENCE [LARGE SCALE GENOMIC DNA]</scope>
    <source>
        <strain evidence="6 7">Omega</strain>
    </source>
</reference>
<evidence type="ECO:0000259" key="5">
    <source>
        <dbReference type="Pfam" id="PF00082"/>
    </source>
</evidence>
<comment type="caution">
    <text evidence="4">Lacks conserved residue(s) required for the propagation of feature annotation.</text>
</comment>
<dbReference type="PROSITE" id="PS00137">
    <property type="entry name" value="SUBTILASE_HIS"/>
    <property type="match status" value="1"/>
</dbReference>
<dbReference type="RefSeq" id="WP_114985271.1">
    <property type="nucleotide sequence ID" value="NZ_CP027806.1"/>
</dbReference>
<dbReference type="EMBL" id="CP027806">
    <property type="protein sequence ID" value="AXJ02146.1"/>
    <property type="molecule type" value="Genomic_DNA"/>
</dbReference>
<comment type="similarity">
    <text evidence="4">Belongs to the peptidase S8 family.</text>
</comment>
<keyword evidence="3" id="KW-0720">Serine protease</keyword>
<evidence type="ECO:0000256" key="1">
    <source>
        <dbReference type="ARBA" id="ARBA00022670"/>
    </source>
</evidence>
<sequence>MKQYIYIKSLILLSGLLMLMNADLSAQSYLSERFKDVENVRVSIWNGKEVAHKEQKIHIKLREGVGLESVLGQSLLSADEKSPPNVLGWSVLRLDSSADLMDAIQLLRTYPDVLEAEPLLVGETGNLPNDPDLYRQWALRNTGQAPTNGTPGADISAQLAWNITTGSEDVVVAVLDTGIPLVQHTTTLSHPDLQNTNRIILGPNFSDSPGNVRDENGHGTHVAGIVGAETNNSTGIAGTTWE</sequence>
<dbReference type="SUPFAM" id="SSF52743">
    <property type="entry name" value="Subtilisin-like"/>
    <property type="match status" value="1"/>
</dbReference>
<dbReference type="Pfam" id="PF00082">
    <property type="entry name" value="Peptidase_S8"/>
    <property type="match status" value="1"/>
</dbReference>
<dbReference type="PROSITE" id="PS51892">
    <property type="entry name" value="SUBTILASE"/>
    <property type="match status" value="1"/>
</dbReference>
<dbReference type="AlphaFoldDB" id="A0A345UNU4"/>
<dbReference type="InterPro" id="IPR036852">
    <property type="entry name" value="Peptidase_S8/S53_dom_sf"/>
</dbReference>
<dbReference type="PRINTS" id="PR00723">
    <property type="entry name" value="SUBTILISIN"/>
</dbReference>
<dbReference type="InterPro" id="IPR015500">
    <property type="entry name" value="Peptidase_S8_subtilisin-rel"/>
</dbReference>
<evidence type="ECO:0000256" key="2">
    <source>
        <dbReference type="ARBA" id="ARBA00022801"/>
    </source>
</evidence>
<dbReference type="InterPro" id="IPR000209">
    <property type="entry name" value="Peptidase_S8/S53_dom"/>
</dbReference>
<keyword evidence="2" id="KW-0378">Hydrolase</keyword>
<proteinExistence type="inferred from homology"/>
<dbReference type="Proteomes" id="UP000254808">
    <property type="component" value="Chromosome"/>
</dbReference>
<keyword evidence="7" id="KW-1185">Reference proteome</keyword>
<dbReference type="GO" id="GO:0016020">
    <property type="term" value="C:membrane"/>
    <property type="evidence" value="ECO:0007669"/>
    <property type="project" value="TreeGrafter"/>
</dbReference>
<dbReference type="PANTHER" id="PTHR42884:SF14">
    <property type="entry name" value="NEUROENDOCRINE CONVERTASE 1"/>
    <property type="match status" value="1"/>
</dbReference>
<dbReference type="KEGG" id="cprv:CYPRO_2908"/>
<accession>A0A345UNU4</accession>
<evidence type="ECO:0000256" key="4">
    <source>
        <dbReference type="PROSITE-ProRule" id="PRU01240"/>
    </source>
</evidence>